<keyword evidence="3" id="KW-1185">Reference proteome</keyword>
<dbReference type="Proteomes" id="UP000195437">
    <property type="component" value="Chromosome"/>
</dbReference>
<dbReference type="InterPro" id="IPR016181">
    <property type="entry name" value="Acyl_CoA_acyltransferase"/>
</dbReference>
<gene>
    <name evidence="2" type="ORF">CBW65_14795</name>
</gene>
<dbReference type="AlphaFoldDB" id="A0A1Y0IRX8"/>
<dbReference type="RefSeq" id="WP_087457485.1">
    <property type="nucleotide sequence ID" value="NZ_CP021434.1"/>
</dbReference>
<evidence type="ECO:0000313" key="2">
    <source>
        <dbReference type="EMBL" id="ARU62123.1"/>
    </source>
</evidence>
<accession>A0A1Y0IRX8</accession>
<dbReference type="Gene3D" id="3.40.630.30">
    <property type="match status" value="1"/>
</dbReference>
<proteinExistence type="predicted"/>
<reference evidence="3" key="1">
    <citation type="submission" date="2017-05" db="EMBL/GenBank/DDBJ databases">
        <authorList>
            <person name="Sung H."/>
        </authorList>
    </citation>
    <scope>NUCLEOTIDE SEQUENCE [LARGE SCALE GENOMIC DNA]</scope>
    <source>
        <strain evidence="3">AR23208</strain>
    </source>
</reference>
<dbReference type="EMBL" id="CP021434">
    <property type="protein sequence ID" value="ARU62123.1"/>
    <property type="molecule type" value="Genomic_DNA"/>
</dbReference>
<dbReference type="InterPro" id="IPR000182">
    <property type="entry name" value="GNAT_dom"/>
</dbReference>
<keyword evidence="2" id="KW-0808">Transferase</keyword>
<feature type="domain" description="N-acetyltransferase" evidence="1">
    <location>
        <begin position="4"/>
        <end position="192"/>
    </location>
</feature>
<evidence type="ECO:0000259" key="1">
    <source>
        <dbReference type="PROSITE" id="PS51186"/>
    </source>
</evidence>
<dbReference type="Pfam" id="PF00583">
    <property type="entry name" value="Acetyltransf_1"/>
    <property type="match status" value="1"/>
</dbReference>
<dbReference type="GO" id="GO:0016747">
    <property type="term" value="F:acyltransferase activity, transferring groups other than amino-acyl groups"/>
    <property type="evidence" value="ECO:0007669"/>
    <property type="project" value="InterPro"/>
</dbReference>
<dbReference type="OrthoDB" id="87541at2"/>
<dbReference type="CDD" id="cd04301">
    <property type="entry name" value="NAT_SF"/>
    <property type="match status" value="1"/>
</dbReference>
<organism evidence="2 3">
    <name type="scientific">Tumebacillus avium</name>
    <dbReference type="NCBI Taxonomy" id="1903704"/>
    <lineage>
        <taxon>Bacteria</taxon>
        <taxon>Bacillati</taxon>
        <taxon>Bacillota</taxon>
        <taxon>Bacilli</taxon>
        <taxon>Bacillales</taxon>
        <taxon>Alicyclobacillaceae</taxon>
        <taxon>Tumebacillus</taxon>
    </lineage>
</organism>
<dbReference type="SUPFAM" id="SSF55729">
    <property type="entry name" value="Acyl-CoA N-acyltransferases (Nat)"/>
    <property type="match status" value="1"/>
</dbReference>
<dbReference type="PROSITE" id="PS51186">
    <property type="entry name" value="GNAT"/>
    <property type="match status" value="1"/>
</dbReference>
<evidence type="ECO:0000313" key="3">
    <source>
        <dbReference type="Proteomes" id="UP000195437"/>
    </source>
</evidence>
<name>A0A1Y0IRX8_9BACL</name>
<dbReference type="KEGG" id="tum:CBW65_14795"/>
<sequence length="196" mass="22322">MENLTIEVVKDGNIEQCRELCNELMAFQKSMAVMAPESFDTMTFDTRMKKSYENALASQVIVVKDNGTPVGYVFSTIDNIEHSKNMIPAWAPVEDLTTTKGFYPDWADLPNKVGLLNNLYLRDEYRASGLGSKLFERAMEWLESFDDVDVIFVFVSNGNDAALKFYLSRGFTYSHEVFDGFITAVYKFKNAEPNPR</sequence>
<protein>
    <submittedName>
        <fullName evidence="2">GNAT family N-acetyltransferase</fullName>
    </submittedName>
</protein>